<name>A0A162QQT9_MUCCL</name>
<reference evidence="2 3" key="1">
    <citation type="submission" date="2015-06" db="EMBL/GenBank/DDBJ databases">
        <title>Expansion of signal transduction pathways in fungi by whole-genome duplication.</title>
        <authorList>
            <consortium name="DOE Joint Genome Institute"/>
            <person name="Corrochano L.M."/>
            <person name="Kuo A."/>
            <person name="Marcet-Houben M."/>
            <person name="Polaino S."/>
            <person name="Salamov A."/>
            <person name="Villalobos J.M."/>
            <person name="Alvarez M.I."/>
            <person name="Avalos J."/>
            <person name="Benito E.P."/>
            <person name="Benoit I."/>
            <person name="Burger G."/>
            <person name="Camino L.P."/>
            <person name="Canovas D."/>
            <person name="Cerda-Olmedo E."/>
            <person name="Cheng J.-F."/>
            <person name="Dominguez A."/>
            <person name="Elias M."/>
            <person name="Eslava A.P."/>
            <person name="Glaser F."/>
            <person name="Grimwood J."/>
            <person name="Gutierrez G."/>
            <person name="Heitman J."/>
            <person name="Henrissat B."/>
            <person name="Iturriaga E.A."/>
            <person name="Lang B.F."/>
            <person name="Lavin J.L."/>
            <person name="Lee S."/>
            <person name="Li W."/>
            <person name="Lindquist E."/>
            <person name="Lopez-Garcia S."/>
            <person name="Luque E.M."/>
            <person name="Marcos A.T."/>
            <person name="Martin J."/>
            <person name="Mccluskey K."/>
            <person name="Medina H.R."/>
            <person name="Miralles-Duran A."/>
            <person name="Miyazaki A."/>
            <person name="Munoz-Torres E."/>
            <person name="Oguiza J.A."/>
            <person name="Ohm R."/>
            <person name="Olmedo M."/>
            <person name="Orejas M."/>
            <person name="Ortiz-Castellanos L."/>
            <person name="Pisabarro A.G."/>
            <person name="Rodriguez-Romero J."/>
            <person name="Ruiz-Herrera J."/>
            <person name="Ruiz-Vazquez R."/>
            <person name="Sanz C."/>
            <person name="Schackwitz W."/>
            <person name="Schmutz J."/>
            <person name="Shahriari M."/>
            <person name="Shelest E."/>
            <person name="Silva-Franco F."/>
            <person name="Soanes D."/>
            <person name="Syed K."/>
            <person name="Tagua V.G."/>
            <person name="Talbot N.J."/>
            <person name="Thon M."/>
            <person name="De Vries R.P."/>
            <person name="Wiebenga A."/>
            <person name="Yadav J.S."/>
            <person name="Braun E.L."/>
            <person name="Baker S."/>
            <person name="Garre V."/>
            <person name="Horwitz B."/>
            <person name="Torres-Martinez S."/>
            <person name="Idnurm A."/>
            <person name="Herrera-Estrella A."/>
            <person name="Gabaldon T."/>
            <person name="Grigoriev I.V."/>
        </authorList>
    </citation>
    <scope>NUCLEOTIDE SEQUENCE [LARGE SCALE GENOMIC DNA]</scope>
    <source>
        <strain evidence="2 3">CBS 277.49</strain>
    </source>
</reference>
<dbReference type="AlphaFoldDB" id="A0A162QQT9"/>
<protein>
    <submittedName>
        <fullName evidence="2">Uncharacterized protein</fullName>
    </submittedName>
</protein>
<keyword evidence="3" id="KW-1185">Reference proteome</keyword>
<dbReference type="Proteomes" id="UP000077051">
    <property type="component" value="Unassembled WGS sequence"/>
</dbReference>
<comment type="caution">
    <text evidence="2">The sequence shown here is derived from an EMBL/GenBank/DDBJ whole genome shotgun (WGS) entry which is preliminary data.</text>
</comment>
<dbReference type="OrthoDB" id="2257589at2759"/>
<dbReference type="EMBL" id="AMYB01000003">
    <property type="protein sequence ID" value="OAD04970.1"/>
    <property type="molecule type" value="Genomic_DNA"/>
</dbReference>
<gene>
    <name evidence="2" type="ORF">MUCCIDRAFT_108814</name>
</gene>
<evidence type="ECO:0000313" key="2">
    <source>
        <dbReference type="EMBL" id="OAD04970.1"/>
    </source>
</evidence>
<dbReference type="VEuPathDB" id="FungiDB:MUCCIDRAFT_108814"/>
<feature type="region of interest" description="Disordered" evidence="1">
    <location>
        <begin position="55"/>
        <end position="88"/>
    </location>
</feature>
<evidence type="ECO:0000313" key="3">
    <source>
        <dbReference type="Proteomes" id="UP000077051"/>
    </source>
</evidence>
<sequence length="88" mass="9662">MSKRPELVPLNLKIESSKDATIANATALLDKFLHEGVAIHAANNTVAAQLHQLHQGLKDEKKRSRGHTATTETKEMPANSSTHRTLQL</sequence>
<accession>A0A162QQT9</accession>
<feature type="compositionally biased region" description="Polar residues" evidence="1">
    <location>
        <begin position="78"/>
        <end position="88"/>
    </location>
</feature>
<organism evidence="2 3">
    <name type="scientific">Mucor lusitanicus CBS 277.49</name>
    <dbReference type="NCBI Taxonomy" id="747725"/>
    <lineage>
        <taxon>Eukaryota</taxon>
        <taxon>Fungi</taxon>
        <taxon>Fungi incertae sedis</taxon>
        <taxon>Mucoromycota</taxon>
        <taxon>Mucoromycotina</taxon>
        <taxon>Mucoromycetes</taxon>
        <taxon>Mucorales</taxon>
        <taxon>Mucorineae</taxon>
        <taxon>Mucoraceae</taxon>
        <taxon>Mucor</taxon>
    </lineage>
</organism>
<proteinExistence type="predicted"/>
<evidence type="ECO:0000256" key="1">
    <source>
        <dbReference type="SAM" id="MobiDB-lite"/>
    </source>
</evidence>